<dbReference type="PANTHER" id="PTHR31438:SF1">
    <property type="entry name" value="LYSINE N-ACYLTRANSFERASE C17G9.06C-RELATED"/>
    <property type="match status" value="1"/>
</dbReference>
<evidence type="ECO:0000259" key="2">
    <source>
        <dbReference type="PROSITE" id="PS51186"/>
    </source>
</evidence>
<dbReference type="Proteomes" id="UP000318102">
    <property type="component" value="Unassembled WGS sequence"/>
</dbReference>
<dbReference type="PANTHER" id="PTHR31438">
    <property type="entry name" value="LYSINE N-ACYLTRANSFERASE C17G9.06C-RELATED"/>
    <property type="match status" value="1"/>
</dbReference>
<dbReference type="Pfam" id="PF13523">
    <property type="entry name" value="Acetyltransf_8"/>
    <property type="match status" value="1"/>
</dbReference>
<name>A0A559J4E9_9BACL</name>
<dbReference type="GO" id="GO:0046677">
    <property type="term" value="P:response to antibiotic"/>
    <property type="evidence" value="ECO:0007669"/>
    <property type="project" value="UniProtKB-KW"/>
</dbReference>
<gene>
    <name evidence="3" type="ORF">FPZ44_12650</name>
</gene>
<dbReference type="InterPro" id="IPR000182">
    <property type="entry name" value="GNAT_dom"/>
</dbReference>
<organism evidence="3 4">
    <name type="scientific">Paenibacillus agilis</name>
    <dbReference type="NCBI Taxonomy" id="3020863"/>
    <lineage>
        <taxon>Bacteria</taxon>
        <taxon>Bacillati</taxon>
        <taxon>Bacillota</taxon>
        <taxon>Bacilli</taxon>
        <taxon>Bacillales</taxon>
        <taxon>Paenibacillaceae</taxon>
        <taxon>Paenibacillus</taxon>
    </lineage>
</organism>
<dbReference type="InterPro" id="IPR016181">
    <property type="entry name" value="Acyl_CoA_acyltransferase"/>
</dbReference>
<dbReference type="RefSeq" id="WP_144991826.1">
    <property type="nucleotide sequence ID" value="NZ_VNJK01000001.1"/>
</dbReference>
<sequence>MMLFQENELSIRELDHSDVDLLVKWLSDPAVLMYYEGRDRPHNKEMVIESFFGDQESEEKRCIIQYESKDIGYIQFYPIGEEEIQRYGYESYQGRIYGMDQFIGETDYWNRGIGTQLIRATVAYLIEHKGATKIVMDPQARNERALKVYEKAGFVKKKFLEKHEWHEGEMGDCWLIEYDTKK</sequence>
<evidence type="ECO:0000313" key="3">
    <source>
        <dbReference type="EMBL" id="TVX94721.1"/>
    </source>
</evidence>
<evidence type="ECO:0000256" key="1">
    <source>
        <dbReference type="ARBA" id="ARBA00023251"/>
    </source>
</evidence>
<dbReference type="PROSITE" id="PS51186">
    <property type="entry name" value="GNAT"/>
    <property type="match status" value="1"/>
</dbReference>
<proteinExistence type="predicted"/>
<keyword evidence="4" id="KW-1185">Reference proteome</keyword>
<feature type="domain" description="N-acetyltransferase" evidence="2">
    <location>
        <begin position="9"/>
        <end position="180"/>
    </location>
</feature>
<protein>
    <submittedName>
        <fullName evidence="3">Acetyltransferase</fullName>
    </submittedName>
</protein>
<dbReference type="OrthoDB" id="9795206at2"/>
<keyword evidence="1" id="KW-0046">Antibiotic resistance</keyword>
<accession>A0A559J4E9</accession>
<evidence type="ECO:0000313" key="4">
    <source>
        <dbReference type="Proteomes" id="UP000318102"/>
    </source>
</evidence>
<reference evidence="3 4" key="1">
    <citation type="submission" date="2019-07" db="EMBL/GenBank/DDBJ databases">
        <authorList>
            <person name="Kim J."/>
        </authorList>
    </citation>
    <scope>NUCLEOTIDE SEQUENCE [LARGE SCALE GENOMIC DNA]</scope>
    <source>
        <strain evidence="3 4">N4</strain>
    </source>
</reference>
<dbReference type="GO" id="GO:0016410">
    <property type="term" value="F:N-acyltransferase activity"/>
    <property type="evidence" value="ECO:0007669"/>
    <property type="project" value="TreeGrafter"/>
</dbReference>
<dbReference type="EMBL" id="VNJK01000001">
    <property type="protein sequence ID" value="TVX94721.1"/>
    <property type="molecule type" value="Genomic_DNA"/>
</dbReference>
<dbReference type="Gene3D" id="3.40.630.30">
    <property type="match status" value="1"/>
</dbReference>
<dbReference type="AlphaFoldDB" id="A0A559J4E9"/>
<comment type="caution">
    <text evidence="3">The sequence shown here is derived from an EMBL/GenBank/DDBJ whole genome shotgun (WGS) entry which is preliminary data.</text>
</comment>
<dbReference type="SUPFAM" id="SSF55729">
    <property type="entry name" value="Acyl-CoA N-acyltransferases (Nat)"/>
    <property type="match status" value="1"/>
</dbReference>